<dbReference type="EMBL" id="QREG01000019">
    <property type="protein sequence ID" value="RED94939.1"/>
    <property type="molecule type" value="Genomic_DNA"/>
</dbReference>
<reference evidence="2 3" key="1">
    <citation type="submission" date="2018-07" db="EMBL/GenBank/DDBJ databases">
        <title>Genomic Encyclopedia of Type Strains, Phase IV (KMG-IV): sequencing the most valuable type-strain genomes for metagenomic binning, comparative biology and taxonomic classification.</title>
        <authorList>
            <person name="Goeker M."/>
        </authorList>
    </citation>
    <scope>NUCLEOTIDE SEQUENCE [LARGE SCALE GENOMIC DNA]</scope>
    <source>
        <strain evidence="2 3">DSM 4134</strain>
    </source>
</reference>
<dbReference type="RefSeq" id="WP_115869443.1">
    <property type="nucleotide sequence ID" value="NZ_QREG01000019.1"/>
</dbReference>
<feature type="transmembrane region" description="Helical" evidence="1">
    <location>
        <begin position="388"/>
        <end position="408"/>
    </location>
</feature>
<organism evidence="2 3">
    <name type="scientific">Marinoscillum furvescens DSM 4134</name>
    <dbReference type="NCBI Taxonomy" id="1122208"/>
    <lineage>
        <taxon>Bacteria</taxon>
        <taxon>Pseudomonadati</taxon>
        <taxon>Bacteroidota</taxon>
        <taxon>Cytophagia</taxon>
        <taxon>Cytophagales</taxon>
        <taxon>Reichenbachiellaceae</taxon>
        <taxon>Marinoscillum</taxon>
    </lineage>
</organism>
<dbReference type="Proteomes" id="UP000256779">
    <property type="component" value="Unassembled WGS sequence"/>
</dbReference>
<dbReference type="Gene3D" id="1.20.1640.10">
    <property type="entry name" value="Multidrug efflux transporter AcrB transmembrane domain"/>
    <property type="match status" value="2"/>
</dbReference>
<keyword evidence="1" id="KW-0812">Transmembrane</keyword>
<dbReference type="PANTHER" id="PTHR32063:SF0">
    <property type="entry name" value="SWARMING MOTILITY PROTEIN SWRC"/>
    <property type="match status" value="1"/>
</dbReference>
<feature type="transmembrane region" description="Helical" evidence="1">
    <location>
        <begin position="361"/>
        <end position="382"/>
    </location>
</feature>
<dbReference type="GO" id="GO:0042910">
    <property type="term" value="F:xenobiotic transmembrane transporter activity"/>
    <property type="evidence" value="ECO:0007669"/>
    <property type="project" value="TreeGrafter"/>
</dbReference>
<keyword evidence="1" id="KW-0472">Membrane</keyword>
<dbReference type="Pfam" id="PF00873">
    <property type="entry name" value="ACR_tran"/>
    <property type="match status" value="2"/>
</dbReference>
<evidence type="ECO:0000313" key="3">
    <source>
        <dbReference type="Proteomes" id="UP000256779"/>
    </source>
</evidence>
<dbReference type="PRINTS" id="PR00702">
    <property type="entry name" value="ACRIFLAVINRP"/>
</dbReference>
<name>A0A3D9L0S2_MARFU</name>
<keyword evidence="1" id="KW-1133">Transmembrane helix</keyword>
<evidence type="ECO:0000313" key="2">
    <source>
        <dbReference type="EMBL" id="RED94939.1"/>
    </source>
</evidence>
<evidence type="ECO:0000256" key="1">
    <source>
        <dbReference type="SAM" id="Phobius"/>
    </source>
</evidence>
<feature type="transmembrane region" description="Helical" evidence="1">
    <location>
        <begin position="980"/>
        <end position="1003"/>
    </location>
</feature>
<dbReference type="SUPFAM" id="SSF82714">
    <property type="entry name" value="Multidrug efflux transporter AcrB TolC docking domain, DN and DC subdomains"/>
    <property type="match status" value="1"/>
</dbReference>
<feature type="transmembrane region" description="Helical" evidence="1">
    <location>
        <begin position="420"/>
        <end position="440"/>
    </location>
</feature>
<feature type="transmembrane region" description="Helical" evidence="1">
    <location>
        <begin position="911"/>
        <end position="931"/>
    </location>
</feature>
<protein>
    <submittedName>
        <fullName evidence="2">Multidrug efflux pump subunit AcrB</fullName>
    </submittedName>
</protein>
<feature type="transmembrane region" description="Helical" evidence="1">
    <location>
        <begin position="12"/>
        <end position="33"/>
    </location>
</feature>
<dbReference type="Gene3D" id="3.30.70.1440">
    <property type="entry name" value="Multidrug efflux transporter AcrB pore domain"/>
    <property type="match status" value="1"/>
</dbReference>
<dbReference type="SUPFAM" id="SSF82693">
    <property type="entry name" value="Multidrug efflux transporter AcrB pore domain, PN1, PN2, PC1 and PC2 subdomains"/>
    <property type="match status" value="1"/>
</dbReference>
<dbReference type="Gene3D" id="3.30.70.1320">
    <property type="entry name" value="Multidrug efflux transporter AcrB pore domain like"/>
    <property type="match status" value="1"/>
</dbReference>
<keyword evidence="3" id="KW-1185">Reference proteome</keyword>
<gene>
    <name evidence="2" type="ORF">C7460_11951</name>
</gene>
<comment type="caution">
    <text evidence="2">The sequence shown here is derived from an EMBL/GenBank/DDBJ whole genome shotgun (WGS) entry which is preliminary data.</text>
</comment>
<feature type="transmembrane region" description="Helical" evidence="1">
    <location>
        <begin position="452"/>
        <end position="475"/>
    </location>
</feature>
<feature type="transmembrane region" description="Helical" evidence="1">
    <location>
        <begin position="1009"/>
        <end position="1037"/>
    </location>
</feature>
<dbReference type="Gene3D" id="3.30.2090.10">
    <property type="entry name" value="Multidrug efflux transporter AcrB TolC docking domain, DN and DC subdomains"/>
    <property type="match status" value="2"/>
</dbReference>
<dbReference type="InterPro" id="IPR001036">
    <property type="entry name" value="Acrflvin-R"/>
</dbReference>
<dbReference type="GO" id="GO:0005886">
    <property type="term" value="C:plasma membrane"/>
    <property type="evidence" value="ECO:0007669"/>
    <property type="project" value="TreeGrafter"/>
</dbReference>
<dbReference type="Gene3D" id="3.30.70.1430">
    <property type="entry name" value="Multidrug efflux transporter AcrB pore domain"/>
    <property type="match status" value="2"/>
</dbReference>
<dbReference type="AlphaFoldDB" id="A0A3D9L0S2"/>
<dbReference type="OrthoDB" id="9809409at2"/>
<accession>A0A3D9L0S2</accession>
<dbReference type="InterPro" id="IPR027463">
    <property type="entry name" value="AcrB_DN_DC_subdom"/>
</dbReference>
<dbReference type="SUPFAM" id="SSF82866">
    <property type="entry name" value="Multidrug efflux transporter AcrB transmembrane domain"/>
    <property type="match status" value="2"/>
</dbReference>
<feature type="transmembrane region" description="Helical" evidence="1">
    <location>
        <begin position="937"/>
        <end position="959"/>
    </location>
</feature>
<sequence length="1046" mass="119116">MGNRPYTYQKKAFTVLIVFACLVLIGISVLSRLDVQLTPSNSLPKLSIQFYWPSASARIIEKEVTAPLEGVLAAMKGLKSIRSVTKRGHGRINLEFKEQVSIDAMRFEVASLVRQVYPDLPEDLNYPSISLSSSGQQPKPLLTYALSASVSSYFIKKYADDHISSSLSNIDGVGGVQVYGATPFYYRLTYNADELTRLGISIEDISKALRTYFDIRYLGRTTSDEGLEFSVAMSQRQGGTFELSQIPVKSINGRLIYLNQLADLKYEEKRADAFYRVNGLNMLNIVVYPEDGVNNLKVADQVRAHMSTMVKELPEGYGLSLVYDETEYIKEELRTIIQRSLFSVLVLFIFVLLVSRQLKYLLLIFLSIVSNLAVAVALYYFLRLEIHLYSMAGITISLGLIIDTSIVMIDHLRNKGDKRVLVAILAATFTTLGALSAVFHMKESQQINLIDFAVVIAINLTVSISIALFFIPALMENIPLSRKISRRLIKRKKKVILFNKLYGRYILFLRRFRWGLILVLIFAFGLPIHWLPDHQKEQTWWSNVYNETLGSEWYQSEAAPLLETLLGGSLRLFTEYVFESSFYAEPERTTLHVRGSMPRGCTIQQLNQAVIRMEDFISQFDEVDVFNTSITDPQNAHIAIYFKEDHDRSGFPYVLKSRLESKAISLGGLDWSVYGVGRGFSNALGTGFRNSRIQLEGYDYEHLHEIATTLKKSLLTNPRIKEVDITEPRSWGAGIDSEYYMEFDEERLALRELSKTHIYGFLKARVSEVTFGQVYLDGALQEVVIQPENFKYFDVWSLRNTPVLEREKLFKLKEIASLEKRNSGNNIHKRNQQYQLQVAYDFIGPDLLGKKVRDQYVEDLRLKLPLGFRVFIPTWGGWNKDDESQYYLILYILVVIFVVCSVLFESLRQPFSILLMIPVSFIGVFLTFYLFDINFDQGGLAAFVMVAGLSVNSGVYIINDFNLLKKGMPCPEPRAYIKAFNLKCIPVFLTVLSTILGLVPFIWQGQNEVFWYAFATGTIGGLVFSLIAVVFYLPLLINKVDFSQKN</sequence>
<dbReference type="PANTHER" id="PTHR32063">
    <property type="match status" value="1"/>
</dbReference>
<feature type="transmembrane region" description="Helical" evidence="1">
    <location>
        <begin position="514"/>
        <end position="532"/>
    </location>
</feature>
<proteinExistence type="predicted"/>
<feature type="transmembrane region" description="Helical" evidence="1">
    <location>
        <begin position="886"/>
        <end position="904"/>
    </location>
</feature>
<feature type="transmembrane region" description="Helical" evidence="1">
    <location>
        <begin position="336"/>
        <end position="354"/>
    </location>
</feature>